<dbReference type="OrthoDB" id="197007at2"/>
<dbReference type="AlphaFoldDB" id="A0A239JHE7"/>
<dbReference type="GO" id="GO:0015159">
    <property type="term" value="F:polysaccharide transmembrane transporter activity"/>
    <property type="evidence" value="ECO:0007669"/>
    <property type="project" value="InterPro"/>
</dbReference>
<dbReference type="Pfam" id="PF02563">
    <property type="entry name" value="Poly_export"/>
    <property type="match status" value="1"/>
</dbReference>
<name>A0A239JHE7_9RHOB</name>
<accession>A0A239JHE7</accession>
<evidence type="ECO:0000313" key="6">
    <source>
        <dbReference type="Proteomes" id="UP000198426"/>
    </source>
</evidence>
<feature type="domain" description="Polysaccharide export protein N-terminal" evidence="3">
    <location>
        <begin position="20"/>
        <end position="95"/>
    </location>
</feature>
<feature type="domain" description="Soluble ligand binding" evidence="4">
    <location>
        <begin position="113"/>
        <end position="166"/>
    </location>
</feature>
<evidence type="ECO:0000313" key="5">
    <source>
        <dbReference type="EMBL" id="SNT04144.1"/>
    </source>
</evidence>
<dbReference type="InterPro" id="IPR049712">
    <property type="entry name" value="Poly_export"/>
</dbReference>
<dbReference type="Gene3D" id="3.10.560.10">
    <property type="entry name" value="Outer membrane lipoprotein wza domain like"/>
    <property type="match status" value="1"/>
</dbReference>
<dbReference type="EMBL" id="FZOY01000005">
    <property type="protein sequence ID" value="SNT04144.1"/>
    <property type="molecule type" value="Genomic_DNA"/>
</dbReference>
<evidence type="ECO:0000259" key="3">
    <source>
        <dbReference type="Pfam" id="PF02563"/>
    </source>
</evidence>
<proteinExistence type="predicted"/>
<keyword evidence="1 2" id="KW-0732">Signal</keyword>
<sequence length="201" mass="21618">MLMRVILALVAFVLGVLPAAAQGNYLIQPGDQLAVEILEDSTLNRQVLVLPDGKFGFPMVGAVTAAGRTAEQVERSIASSIASNFSVTPTVFVSVVGLAPTAPAIEEADNSFVVYLVGEVNAPGPKAVLPGTTVLQLLSQSGGFTKYAATKRLQLRREDANKQQRMYKINYRAISRGAEMTMDPQLVEGDVLLVPERRLFE</sequence>
<evidence type="ECO:0000259" key="4">
    <source>
        <dbReference type="Pfam" id="PF10531"/>
    </source>
</evidence>
<evidence type="ECO:0000256" key="2">
    <source>
        <dbReference type="SAM" id="SignalP"/>
    </source>
</evidence>
<reference evidence="5 6" key="1">
    <citation type="submission" date="2017-06" db="EMBL/GenBank/DDBJ databases">
        <authorList>
            <person name="Kim H.J."/>
            <person name="Triplett B.A."/>
        </authorList>
    </citation>
    <scope>NUCLEOTIDE SEQUENCE [LARGE SCALE GENOMIC DNA]</scope>
    <source>
        <strain evidence="5 6">DSM 29339</strain>
    </source>
</reference>
<dbReference type="InterPro" id="IPR003715">
    <property type="entry name" value="Poly_export_N"/>
</dbReference>
<organism evidence="5 6">
    <name type="scientific">Tropicimonas sediminicola</name>
    <dbReference type="NCBI Taxonomy" id="1031541"/>
    <lineage>
        <taxon>Bacteria</taxon>
        <taxon>Pseudomonadati</taxon>
        <taxon>Pseudomonadota</taxon>
        <taxon>Alphaproteobacteria</taxon>
        <taxon>Rhodobacterales</taxon>
        <taxon>Roseobacteraceae</taxon>
        <taxon>Tropicimonas</taxon>
    </lineage>
</organism>
<dbReference type="Proteomes" id="UP000198426">
    <property type="component" value="Unassembled WGS sequence"/>
</dbReference>
<evidence type="ECO:0000256" key="1">
    <source>
        <dbReference type="ARBA" id="ARBA00022729"/>
    </source>
</evidence>
<keyword evidence="6" id="KW-1185">Reference proteome</keyword>
<dbReference type="Pfam" id="PF10531">
    <property type="entry name" value="SLBB"/>
    <property type="match status" value="1"/>
</dbReference>
<gene>
    <name evidence="5" type="ORF">SAMN05421757_105234</name>
</gene>
<dbReference type="InterPro" id="IPR019554">
    <property type="entry name" value="Soluble_ligand-bd"/>
</dbReference>
<feature type="signal peptide" evidence="2">
    <location>
        <begin position="1"/>
        <end position="21"/>
    </location>
</feature>
<dbReference type="PANTHER" id="PTHR33619:SF3">
    <property type="entry name" value="POLYSACCHARIDE EXPORT PROTEIN GFCE-RELATED"/>
    <property type="match status" value="1"/>
</dbReference>
<feature type="chain" id="PRO_5012782949" evidence="2">
    <location>
        <begin position="22"/>
        <end position="201"/>
    </location>
</feature>
<protein>
    <submittedName>
        <fullName evidence="5">Polysaccharide export outer membrane protein</fullName>
    </submittedName>
</protein>
<dbReference type="Gene3D" id="3.30.1950.10">
    <property type="entry name" value="wza like domain"/>
    <property type="match status" value="1"/>
</dbReference>
<dbReference type="PANTHER" id="PTHR33619">
    <property type="entry name" value="POLYSACCHARIDE EXPORT PROTEIN GFCE-RELATED"/>
    <property type="match status" value="1"/>
</dbReference>